<dbReference type="Pfam" id="PF07396">
    <property type="entry name" value="Porin_O_P"/>
    <property type="match status" value="1"/>
</dbReference>
<dbReference type="InterPro" id="IPR023614">
    <property type="entry name" value="Porin_dom_sf"/>
</dbReference>
<evidence type="ECO:0000313" key="1">
    <source>
        <dbReference type="EMBL" id="MFC3122888.1"/>
    </source>
</evidence>
<dbReference type="Gene3D" id="2.40.160.10">
    <property type="entry name" value="Porin"/>
    <property type="match status" value="1"/>
</dbReference>
<comment type="caution">
    <text evidence="1">The sequence shown here is derived from an EMBL/GenBank/DDBJ whole genome shotgun (WGS) entry which is preliminary data.</text>
</comment>
<keyword evidence="2" id="KW-1185">Reference proteome</keyword>
<dbReference type="PROSITE" id="PS51257">
    <property type="entry name" value="PROKAR_LIPOPROTEIN"/>
    <property type="match status" value="1"/>
</dbReference>
<reference evidence="2" key="1">
    <citation type="journal article" date="2019" name="Int. J. Syst. Evol. Microbiol.">
        <title>The Global Catalogue of Microorganisms (GCM) 10K type strain sequencing project: providing services to taxonomists for standard genome sequencing and annotation.</title>
        <authorList>
            <consortium name="The Broad Institute Genomics Platform"/>
            <consortium name="The Broad Institute Genome Sequencing Center for Infectious Disease"/>
            <person name="Wu L."/>
            <person name="Ma J."/>
        </authorList>
    </citation>
    <scope>NUCLEOTIDE SEQUENCE [LARGE SCALE GENOMIC DNA]</scope>
    <source>
        <strain evidence="2">KCTC 52473</strain>
    </source>
</reference>
<gene>
    <name evidence="1" type="ORF">ACFOHL_14785</name>
</gene>
<organism evidence="1 2">
    <name type="scientific">Agaribacter flavus</name>
    <dbReference type="NCBI Taxonomy" id="1902781"/>
    <lineage>
        <taxon>Bacteria</taxon>
        <taxon>Pseudomonadati</taxon>
        <taxon>Pseudomonadota</taxon>
        <taxon>Gammaproteobacteria</taxon>
        <taxon>Alteromonadales</taxon>
        <taxon>Alteromonadaceae</taxon>
        <taxon>Agaribacter</taxon>
    </lineage>
</organism>
<dbReference type="Proteomes" id="UP001595478">
    <property type="component" value="Unassembled WGS sequence"/>
</dbReference>
<proteinExistence type="predicted"/>
<protein>
    <submittedName>
        <fullName evidence="1">Porin</fullName>
    </submittedName>
</protein>
<dbReference type="InterPro" id="IPR010870">
    <property type="entry name" value="Porin_O/P"/>
</dbReference>
<sequence>MINTRIKKLAACTLLTGIVACQSMGYAQQSEDLEARVAVLEKALAEHQDKKNGLHISNNLRFAGLVQMDANLFDGVYNTDAEGANASDIFVRRVHIRLFHKLNDDLDYVLLLLADDDNTEFLVGFIRYQLGNNTEFRLGKIKEDRSFSVAYIGEELTGERPMVTNAFATAFQWGAQVHRLFDNGLRVSFGAFKDRKFNTERDGLDENNSLLLSYNTRLTWSKAREDWLIHLGASYGLRDVAGDGLSINMRGDVWKSNTPLAQSGTLLSVDHADILMSEFVVQKGAFRFESEYGSLQAESLDASQDDASYSGYYFGVHYFLDGRTQQSYDSKNARFRRPTNENNVWEVYARYSSLDLVGNNMGTKANVAMLGATYFLNPNLHFQVQVYDAEVSGPGLSNAPFTLQDGRVLDQGNAIAARASYRF</sequence>
<dbReference type="RefSeq" id="WP_376921015.1">
    <property type="nucleotide sequence ID" value="NZ_JBHRSW010000039.1"/>
</dbReference>
<name>A0ABV7FUH2_9ALTE</name>
<accession>A0ABV7FUH2</accession>
<dbReference type="EMBL" id="JBHRSW010000039">
    <property type="protein sequence ID" value="MFC3122888.1"/>
    <property type="molecule type" value="Genomic_DNA"/>
</dbReference>
<dbReference type="SUPFAM" id="SSF56935">
    <property type="entry name" value="Porins"/>
    <property type="match status" value="1"/>
</dbReference>
<evidence type="ECO:0000313" key="2">
    <source>
        <dbReference type="Proteomes" id="UP001595478"/>
    </source>
</evidence>